<reference evidence="1 2" key="1">
    <citation type="submission" date="2016-10" db="EMBL/GenBank/DDBJ databases">
        <authorList>
            <person name="de Groot N.N."/>
        </authorList>
    </citation>
    <scope>NUCLEOTIDE SEQUENCE [LARGE SCALE GENOMIC DNA]</scope>
    <source>
        <strain evidence="1 2">DSM 23048</strain>
    </source>
</reference>
<dbReference type="EMBL" id="FNYS01000018">
    <property type="protein sequence ID" value="SEJ23764.1"/>
    <property type="molecule type" value="Genomic_DNA"/>
</dbReference>
<sequence length="3418" mass="356371">MQISVAKGGITTDKVAPGANGTFLITNDKGEVKWVSATDESIKEILTLNQAITLLQDNKNGTLTYFNEACFDKDGKFIEGSLGSTFDSNTLRIVATAEGKYQFYDGRSKDTPVETIDVAGTVVENINEILKENTVVNEIYEKIAAEGKEATGIGAIAIVGGEHAVLNPMQISITNKGITPSKLQPGTDNYLMITKNGEAQWVAASDDIIKEVVDSNETVTVLKVNQAEGTFVYYNEDAFLEDGSLDETKGIPFDANTLRIKEKEGPKGKGIYDFYDGKTSLAKPLMTISTRANAIVFENKSNAIPGENVQDVIDNIIKKIEVAQGKPAALKGNGILVNGLQEVGDAVLKEMTLTIADEAVETSKIKNEAVTSHKLKNAAVTEEKIKPGQNSQILVTKAGKATWVPASDDIIKEVVTAQEKVTILKDGGNGTFTYYNENAVDKDGNIIGAGVTFNANTLEIVKNAEGKYEFYDGTSKTDPIGVIDVEASVIENITEILLSAEVKKEIYESVAAQGKAITSNDGSLKIPANNKAGLEALNIEIANEGVTEAKIKPGTDKYLLATKEGRVEWVPASDDIIKEIVTTQEKVTILKDEGNGTLTYYNENAVDKDGNIIGGGVIFDSNTLRIESTADGKYEFYDGRSKNTPVATIDVAGTVVENINEILKENTVVNEIYEKIAAEGKAVTSPDQSITVGGDGDKAVLNKLELSITNKGVTPAKIQPGTKGQLLVTNKNGEVAWMSTSDADIKEILSLNQAVTELIDHKDGTFTYFNEADYDANGNRKPTATGTKFSANTLEVKEVKDVQGKGTGVYEFYDGTKVTTSLPIATIDVAGTVIENITEILNTQEVKNEILEQVAANGQKMSSSDSSIAITGGDKAALKAVTINIQTDGVKTDHIQDQAVTVAKINTKDAAKGDVLTVDSKGKASFQKPTESVRPAMQGDLEGDGVIKLVDENGNEAGAGENVLFGNAQKKVILSVNEGGIAAGHLGMGAITTAKIKDQSVTADKLVADGDTEKGFVATVNADGSVSYQALTPGAITSKGSIIATNGITASDNGTGKVLADVTLGLADGKVSPAKLTPSTTDKYLLATKDGKAQWVPATDAIIDDAVKENETITILQDLGNGKFVYKNEADIKNGTAGVTFDANTLTINEKLDTNGKGTGVFEFFDGTSDTVPIATIDVAGTVIENINEILKDNTVVNEIYEKIAADGKAITSTDGSLAIPANNKAGLEGLNMGIAPSGVKTTHIDDKQVTAAKLVADGTLAGHVATVNTDGTVSYKSLTSTEVATNAASLKTDGIIQVGGASEQAGTLFKEATLSIVNKGITTAKLADGAVTNDQIAVGAVTVDKISAENEPPKRVMVIDENGVVKWGELDDIVTDAAGNLTSSDNIIAIKGTSGPVNEYGQNALFKDVVLSINDNSITNQKIKDQTIEIGKLSNIGSQPGMVMVTDANGGFTYVDRESIVQAAEDLTLGAGLEFTTGNGQSAVLADTGIKIKDKGITTTQLADGAVKIEQMSSTIGAVNAAENSVLTAKGDGTVEYKKLNSTAFEGTEANLLSDGSLSIPLGNKAVLKETTIGILEGGVVTKHIAPNAVTTAQIANESVTVEKIKAGSAKQLLITNENGEAEWVDASDSIINEIVVANERITLLTDLGNGKFTYYNEEDVDEHGNVKPGAAGITFDANTLTITEIKDGNGKGTGVFEFHDKSDKGLIGTINVAESVINSITEILNDNSVQNDIYESVVANGKAVTTDTAIKVTGGDKAVLTPMNISLNDGGVTTKKITSELEGVNALDGTVLTADGQGNVLFKKLDEVAATQGKAITSTSLTIPTNKAALQGLNIEVAKGGIKKDHIAANAVTEDKIGTTKGAGLVLTSNANGGAEFKTLGQVIGTSGKPMLGNDGIAVVGGDNAALADVTISIENEGVTEAKLANSAVSTDKIQDQTITAAKIIGEKGRQVLATDESGTVKWMDAGDSVLSVIVNANESLTVLRDDKNGKFTYFNEKEVDNQGNIKQGAQGTTFDANTLKIIKNAEGKYEFFDKSQDTPIATIDVEASVIENITEILKETTVTEQIFESVAAQGKAVTAEDSSIKVTNGDTAVLNAMKLSVANEGITTAKMKPGAIGQLLVTNKEGKVEWVDATDEVLEEVVAKQETVTLLRDNDNGTFTYFNEKAIDKNGNIIDENDGVLFDANTLEIRVNAEGAYEFYDKKNEKPIGVIDVKGKVVENITEILNENTVTEQIYESIAANGKQVLTDDSIEVINGDQAVLNEMTIGLKNGGVTKDKVAKGAITEDKLFAGIDKASYVPVVQADGTVKYQPMAAVVTGEMLTVDNSLTASGNTSKALLQALELKVSESGIGTTHIQDLAVTADKIRSGVGTQKGAVLTADGSGKAAFQTTTETVSPVMKGDLEGDESIAVAGGENVLFGDETKKTSLSIKKGGIKGIHIAGNTVTGINIAENTITANKLTAGAGEQYRVAVADKDGKVSYQTIAADTMIKSAGTINVTDGVSVVNGAAAVLRDVTLGLKDNSILASKLDAAGAPVGAVATVGANGKTVSYQPIQANQLGSKGDITTDNVIVASDSGKGKVLETVKLSIKDKGINTAQLADGAVKNAILAEGSVTVEKISAAGVNAASVLVTKADGTVEWGELGDIVTDTAGNLTTDNIIKMSTDGQNTLLKDVHLSVENNSITKDKLSSKENGVPAGKDKILVSNDAGGFDLVDQTAVQVGGKDLALGSALQFTKGDGLNAVLVETTIDVAAGGVDNTKLKDGAVTVEKMSSGAALANTVLTSKGDGKVSFEALSETAFNGKGANLLTDSSIKVTANNQALLKEAHISLAEGGVETKHLKDQAVTVDKINAETAAKGTVLMAGEDGVARFQPIEQLAETQGKAIASVDGTLNIPTNKAGLERLEIGIASGGVKNAHIADQQVTVNKIGAPDTTDGYVLTADGQGGTEFRSIQESVLEVGKELVAGTGIVISGGGAAHALLDDAIVGIKHGGVSELELADSAVTTIKIANKNVTVAKLASKDDKGITPSGQVLTADGKGGVIFKEVATQSVTKGELKGSTVVSVSDGKDAVLKEVTLDINAGSINTAHLADNAVNSEKLVAKSILEKHFADGSVSSRALATGAVKDKEIADNAVLTSKIKDLAITTEKIANDAVDFKQLKAGSVRGTVIQDKAVTVAKIAAGTATTGHVLTVESGGTVAFKAPTGSSVAKKNITKSSTIEATKGATGSVMEEVQLGIVSGSITGNHIMYNTVEYKNMASNAIDNAQLRAGAVYGRAVSDQGISAEKIDSNNAEEGFVLTADGNGGATFEKAKGGGAGFFYAPSFVVDVTLDTKGNTVNVYNMYNMYSNQYSNPISSRAGAKLNVYPASDLDFFVVYYDKAVFENVSISATGVLKYDVKRNAEVTEATYFNVVMQLQ</sequence>
<evidence type="ECO:0000313" key="2">
    <source>
        <dbReference type="Proteomes" id="UP000183077"/>
    </source>
</evidence>
<evidence type="ECO:0000313" key="1">
    <source>
        <dbReference type="EMBL" id="SEJ23764.1"/>
    </source>
</evidence>
<gene>
    <name evidence="1" type="ORF">SAMN04488018_11850</name>
</gene>
<dbReference type="GeneID" id="82258165"/>
<name>A0A1H6X8H5_9FLAO</name>
<dbReference type="RefSeq" id="WP_244154524.1">
    <property type="nucleotide sequence ID" value="NZ_FNYS01000018.1"/>
</dbReference>
<protein>
    <submittedName>
        <fullName evidence="1">Uncharacterized protein</fullName>
    </submittedName>
</protein>
<organism evidence="1 2">
    <name type="scientific">Myroides marinus</name>
    <dbReference type="NCBI Taxonomy" id="703342"/>
    <lineage>
        <taxon>Bacteria</taxon>
        <taxon>Pseudomonadati</taxon>
        <taxon>Bacteroidota</taxon>
        <taxon>Flavobacteriia</taxon>
        <taxon>Flavobacteriales</taxon>
        <taxon>Flavobacteriaceae</taxon>
        <taxon>Myroides</taxon>
    </lineage>
</organism>
<proteinExistence type="predicted"/>
<accession>A0A1H6X8H5</accession>
<dbReference type="Proteomes" id="UP000183077">
    <property type="component" value="Unassembled WGS sequence"/>
</dbReference>